<proteinExistence type="predicted"/>
<feature type="compositionally biased region" description="Basic and acidic residues" evidence="1">
    <location>
        <begin position="32"/>
        <end position="55"/>
    </location>
</feature>
<organism evidence="2 3">
    <name type="scientific">Acaulospora morrowiae</name>
    <dbReference type="NCBI Taxonomy" id="94023"/>
    <lineage>
        <taxon>Eukaryota</taxon>
        <taxon>Fungi</taxon>
        <taxon>Fungi incertae sedis</taxon>
        <taxon>Mucoromycota</taxon>
        <taxon>Glomeromycotina</taxon>
        <taxon>Glomeromycetes</taxon>
        <taxon>Diversisporales</taxon>
        <taxon>Acaulosporaceae</taxon>
        <taxon>Acaulospora</taxon>
    </lineage>
</organism>
<feature type="compositionally biased region" description="Polar residues" evidence="1">
    <location>
        <begin position="11"/>
        <end position="31"/>
    </location>
</feature>
<evidence type="ECO:0000313" key="3">
    <source>
        <dbReference type="Proteomes" id="UP000789342"/>
    </source>
</evidence>
<feature type="region of interest" description="Disordered" evidence="1">
    <location>
        <begin position="1"/>
        <end position="62"/>
    </location>
</feature>
<evidence type="ECO:0000313" key="2">
    <source>
        <dbReference type="EMBL" id="CAG8628911.1"/>
    </source>
</evidence>
<evidence type="ECO:0000256" key="1">
    <source>
        <dbReference type="SAM" id="MobiDB-lite"/>
    </source>
</evidence>
<dbReference type="AlphaFoldDB" id="A0A9N9DBC3"/>
<keyword evidence="3" id="KW-1185">Reference proteome</keyword>
<sequence length="234" mass="26055">TDDTPEFNITDEASNSDEPNNASASDISDNTSKSDEKLRDQEASSEKLDSSRELEEFMSPPLSCDMKTVNTVHDQEKTLPKESVQNISQKSIGNSAEASTYVPSEVVQDSAPAELAHLLYQASKARKKSVKLSRKKFYIGVTILKIRSHTSQEFLMNQVTKAQIAIQQFLDVDKISGEVSRNEDTIASKSLQEVSNDRGSDYEYDFEDPFDNSEDDLRSEDANAMSSCNLIFTT</sequence>
<accession>A0A9N9DBC3</accession>
<reference evidence="2" key="1">
    <citation type="submission" date="2021-06" db="EMBL/GenBank/DDBJ databases">
        <authorList>
            <person name="Kallberg Y."/>
            <person name="Tangrot J."/>
            <person name="Rosling A."/>
        </authorList>
    </citation>
    <scope>NUCLEOTIDE SEQUENCE</scope>
    <source>
        <strain evidence="2">CL551</strain>
    </source>
</reference>
<dbReference type="OrthoDB" id="10547853at2759"/>
<dbReference type="EMBL" id="CAJVPV010008306">
    <property type="protein sequence ID" value="CAG8628911.1"/>
    <property type="molecule type" value="Genomic_DNA"/>
</dbReference>
<comment type="caution">
    <text evidence="2">The sequence shown here is derived from an EMBL/GenBank/DDBJ whole genome shotgun (WGS) entry which is preliminary data.</text>
</comment>
<gene>
    <name evidence="2" type="ORF">AMORRO_LOCUS8998</name>
</gene>
<protein>
    <submittedName>
        <fullName evidence="2">10023_t:CDS:1</fullName>
    </submittedName>
</protein>
<dbReference type="Proteomes" id="UP000789342">
    <property type="component" value="Unassembled WGS sequence"/>
</dbReference>
<name>A0A9N9DBC3_9GLOM</name>
<feature type="non-terminal residue" evidence="2">
    <location>
        <position position="234"/>
    </location>
</feature>